<dbReference type="Proteomes" id="UP000321258">
    <property type="component" value="Unassembled WGS sequence"/>
</dbReference>
<dbReference type="CDD" id="cd04647">
    <property type="entry name" value="LbH_MAT_like"/>
    <property type="match status" value="1"/>
</dbReference>
<gene>
    <name evidence="1" type="ORF">MHA02_32090</name>
</gene>
<reference evidence="1 2" key="1">
    <citation type="submission" date="2019-07" db="EMBL/GenBank/DDBJ databases">
        <title>Whole genome shotgun sequence of Methylobacterium haplocladii NBRC 107714.</title>
        <authorList>
            <person name="Hosoyama A."/>
            <person name="Uohara A."/>
            <person name="Ohji S."/>
            <person name="Ichikawa N."/>
        </authorList>
    </citation>
    <scope>NUCLEOTIDE SEQUENCE [LARGE SCALE GENOMIC DNA]</scope>
    <source>
        <strain evidence="1 2">NBRC 107714</strain>
    </source>
</reference>
<accession>A0A512ISY0</accession>
<dbReference type="EMBL" id="BJZT01000035">
    <property type="protein sequence ID" value="GEP00822.1"/>
    <property type="molecule type" value="Genomic_DNA"/>
</dbReference>
<organism evidence="1 2">
    <name type="scientific">Methylobacterium haplocladii</name>
    <dbReference type="NCBI Taxonomy" id="1176176"/>
    <lineage>
        <taxon>Bacteria</taxon>
        <taxon>Pseudomonadati</taxon>
        <taxon>Pseudomonadota</taxon>
        <taxon>Alphaproteobacteria</taxon>
        <taxon>Hyphomicrobiales</taxon>
        <taxon>Methylobacteriaceae</taxon>
        <taxon>Methylobacterium</taxon>
    </lineage>
</organism>
<dbReference type="InterPro" id="IPR011004">
    <property type="entry name" value="Trimer_LpxA-like_sf"/>
</dbReference>
<evidence type="ECO:0008006" key="3">
    <source>
        <dbReference type="Google" id="ProtNLM"/>
    </source>
</evidence>
<evidence type="ECO:0000313" key="2">
    <source>
        <dbReference type="Proteomes" id="UP000321258"/>
    </source>
</evidence>
<dbReference type="OrthoDB" id="9815592at2"/>
<dbReference type="SUPFAM" id="SSF51161">
    <property type="entry name" value="Trimeric LpxA-like enzymes"/>
    <property type="match status" value="1"/>
</dbReference>
<proteinExistence type="predicted"/>
<sequence>MTNSDDSQAPAEPALAAPRRLPRPGRPLWIYYPALLARRGNRVEGRGWAAAWLRLTTFFFGPSADNVVRVGRNFRTRGLAIVVSGAGNRVEIGDDVAFSGNIELRGFNLTVTIGDRCDAKKTRILASDANVRIGDDCLIAAGVHIRTSDMHAITDRVSGDRINPASDVVVGNAVWLAGEAALLKGARLPDGCVVGFRSVVTHSFDEPDSVLAGAPARVVRRGVAWTR</sequence>
<evidence type="ECO:0000313" key="1">
    <source>
        <dbReference type="EMBL" id="GEP00822.1"/>
    </source>
</evidence>
<comment type="caution">
    <text evidence="1">The sequence shown here is derived from an EMBL/GenBank/DDBJ whole genome shotgun (WGS) entry which is preliminary data.</text>
</comment>
<dbReference type="InterPro" id="IPR051159">
    <property type="entry name" value="Hexapeptide_acetyltransf"/>
</dbReference>
<dbReference type="PANTHER" id="PTHR23416:SF78">
    <property type="entry name" value="LIPOPOLYSACCHARIDE BIOSYNTHESIS O-ACETYL TRANSFERASE WBBJ-RELATED"/>
    <property type="match status" value="1"/>
</dbReference>
<dbReference type="RefSeq" id="WP_147080469.1">
    <property type="nucleotide sequence ID" value="NZ_BJZT01000035.1"/>
</dbReference>
<dbReference type="AlphaFoldDB" id="A0A512ISY0"/>
<dbReference type="PANTHER" id="PTHR23416">
    <property type="entry name" value="SIALIC ACID SYNTHASE-RELATED"/>
    <property type="match status" value="1"/>
</dbReference>
<dbReference type="Gene3D" id="2.160.10.10">
    <property type="entry name" value="Hexapeptide repeat proteins"/>
    <property type="match status" value="1"/>
</dbReference>
<protein>
    <recommendedName>
        <fullName evidence="3">Acyltransferase</fullName>
    </recommendedName>
</protein>
<keyword evidence="2" id="KW-1185">Reference proteome</keyword>
<name>A0A512ISY0_9HYPH</name>